<comment type="caution">
    <text evidence="1">The sequence shown here is derived from an EMBL/GenBank/DDBJ whole genome shotgun (WGS) entry which is preliminary data.</text>
</comment>
<evidence type="ECO:0000313" key="1">
    <source>
        <dbReference type="EMBL" id="KAF7760959.1"/>
    </source>
</evidence>
<dbReference type="AlphaFoldDB" id="A0A8H7EWC3"/>
<dbReference type="Proteomes" id="UP000629468">
    <property type="component" value="Unassembled WGS sequence"/>
</dbReference>
<organism evidence="1 2">
    <name type="scientific">Agaricus bisporus var. burnettii</name>
    <dbReference type="NCBI Taxonomy" id="192524"/>
    <lineage>
        <taxon>Eukaryota</taxon>
        <taxon>Fungi</taxon>
        <taxon>Dikarya</taxon>
        <taxon>Basidiomycota</taxon>
        <taxon>Agaricomycotina</taxon>
        <taxon>Agaricomycetes</taxon>
        <taxon>Agaricomycetidae</taxon>
        <taxon>Agaricales</taxon>
        <taxon>Agaricineae</taxon>
        <taxon>Agaricaceae</taxon>
        <taxon>Agaricus</taxon>
    </lineage>
</organism>
<accession>A0A8H7EWC3</accession>
<dbReference type="EMBL" id="JABXXO010000014">
    <property type="protein sequence ID" value="KAF7760959.1"/>
    <property type="molecule type" value="Genomic_DNA"/>
</dbReference>
<sequence>MLPFQHRYVNIFISPMFKKQNIWKNKALKSTITRGVREVWKKIAAKAQRGGIKGPIRAALVAGRHRSKSDKSAHVTLRFFSGENVEFSTLHARENAKKSHRLFSGLSKKLDGMEIKKFKFGMKVRFNDVVEMSGKDGPS</sequence>
<evidence type="ECO:0000313" key="2">
    <source>
        <dbReference type="Proteomes" id="UP000629468"/>
    </source>
</evidence>
<protein>
    <submittedName>
        <fullName evidence="1">Uncharacterized protein</fullName>
    </submittedName>
</protein>
<reference evidence="1 2" key="1">
    <citation type="journal article" name="Sci. Rep.">
        <title>Telomere-to-telomere assembled and centromere annotated genomes of the two main subspecies of the button mushroom Agaricus bisporus reveal especially polymorphic chromosome ends.</title>
        <authorList>
            <person name="Sonnenberg A.S.M."/>
            <person name="Sedaghat-Telgerd N."/>
            <person name="Lavrijssen B."/>
            <person name="Ohm R.A."/>
            <person name="Hendrickx P.M."/>
            <person name="Scholtmeijer K."/>
            <person name="Baars J.J.P."/>
            <person name="van Peer A."/>
        </authorList>
    </citation>
    <scope>NUCLEOTIDE SEQUENCE [LARGE SCALE GENOMIC DNA]</scope>
    <source>
        <strain evidence="1 2">H119_p4</strain>
    </source>
</reference>
<proteinExistence type="predicted"/>
<gene>
    <name evidence="1" type="ORF">Agabi119p4_10368</name>
</gene>
<name>A0A8H7EWC3_AGABI</name>